<dbReference type="InterPro" id="IPR048254">
    <property type="entry name" value="CDP_ALCOHOL_P_TRANSF_CS"/>
</dbReference>
<feature type="transmembrane region" description="Helical" evidence="3">
    <location>
        <begin position="71"/>
        <end position="97"/>
    </location>
</feature>
<evidence type="ECO:0000313" key="5">
    <source>
        <dbReference type="EMBL" id="SON57617.1"/>
    </source>
</evidence>
<dbReference type="AlphaFoldDB" id="A0A2C9DBE4"/>
<feature type="transmembrane region" description="Helical" evidence="3">
    <location>
        <begin position="232"/>
        <end position="251"/>
    </location>
</feature>
<sequence>MKDPASTRRFAPILTSTGLSLLMTGGALAAVAVAFSACSGLGAMVVWGAMASYLLLSAVVLATVTQHHPFLTFGLANAVTNLRAAVAALLTGVLAAMMHAPGHGIEAPAPMLTGDPLVALVVAVAVALLFDGVDGRLARSRGISSVFGARFDMEVDAYTILCLCLLLVGIGKLGPWVLAIGLMRYLFVLAGWWMPWLMQPLPPSRRRQAVCVLQYVALLVALLPPVTPFAGAVVVAISLGSLIWSFAVDILDLAGRRTAAA</sequence>
<dbReference type="GO" id="GO:0016020">
    <property type="term" value="C:membrane"/>
    <property type="evidence" value="ECO:0007669"/>
    <property type="project" value="InterPro"/>
</dbReference>
<keyword evidence="3" id="KW-1133">Transmembrane helix</keyword>
<feature type="signal peptide" evidence="4">
    <location>
        <begin position="1"/>
        <end position="29"/>
    </location>
</feature>
<keyword evidence="4" id="KW-0732">Signal</keyword>
<organism evidence="5 6">
    <name type="scientific">Hartmannibacter diazotrophicus</name>
    <dbReference type="NCBI Taxonomy" id="1482074"/>
    <lineage>
        <taxon>Bacteria</taxon>
        <taxon>Pseudomonadati</taxon>
        <taxon>Pseudomonadota</taxon>
        <taxon>Alphaproteobacteria</taxon>
        <taxon>Hyphomicrobiales</taxon>
        <taxon>Pleomorphomonadaceae</taxon>
        <taxon>Hartmannibacter</taxon>
    </lineage>
</organism>
<dbReference type="Proteomes" id="UP000223606">
    <property type="component" value="Chromosome 1"/>
</dbReference>
<dbReference type="KEGG" id="hdi:HDIA_4076"/>
<gene>
    <name evidence="5" type="ORF">HDIA_4076</name>
</gene>
<evidence type="ECO:0000256" key="2">
    <source>
        <dbReference type="RuleBase" id="RU003750"/>
    </source>
</evidence>
<dbReference type="Gene3D" id="1.20.120.1760">
    <property type="match status" value="1"/>
</dbReference>
<reference evidence="6" key="1">
    <citation type="submission" date="2017-09" db="EMBL/GenBank/DDBJ databases">
        <title>Genome sequence of Nannocystis excedens DSM 71.</title>
        <authorList>
            <person name="Blom J."/>
        </authorList>
    </citation>
    <scope>NUCLEOTIDE SEQUENCE [LARGE SCALE GENOMIC DNA]</scope>
    <source>
        <strain evidence="6">type strain: E19</strain>
    </source>
</reference>
<feature type="transmembrane region" description="Helical" evidence="3">
    <location>
        <begin position="155"/>
        <end position="171"/>
    </location>
</feature>
<accession>A0A2C9DBE4</accession>
<comment type="similarity">
    <text evidence="2">Belongs to the CDP-alcohol phosphatidyltransferase class-I family.</text>
</comment>
<dbReference type="PROSITE" id="PS00379">
    <property type="entry name" value="CDP_ALCOHOL_P_TRANSF"/>
    <property type="match status" value="1"/>
</dbReference>
<dbReference type="GO" id="GO:0016780">
    <property type="term" value="F:phosphotransferase activity, for other substituted phosphate groups"/>
    <property type="evidence" value="ECO:0007669"/>
    <property type="project" value="InterPro"/>
</dbReference>
<dbReference type="EMBL" id="LT960614">
    <property type="protein sequence ID" value="SON57617.1"/>
    <property type="molecule type" value="Genomic_DNA"/>
</dbReference>
<proteinExistence type="inferred from homology"/>
<feature type="transmembrane region" description="Helical" evidence="3">
    <location>
        <begin position="44"/>
        <end position="64"/>
    </location>
</feature>
<evidence type="ECO:0000256" key="4">
    <source>
        <dbReference type="SAM" id="SignalP"/>
    </source>
</evidence>
<evidence type="ECO:0000313" key="6">
    <source>
        <dbReference type="Proteomes" id="UP000223606"/>
    </source>
</evidence>
<keyword evidence="3" id="KW-0812">Transmembrane</keyword>
<dbReference type="RefSeq" id="WP_197708055.1">
    <property type="nucleotide sequence ID" value="NZ_LT960614.1"/>
</dbReference>
<evidence type="ECO:0000256" key="1">
    <source>
        <dbReference type="ARBA" id="ARBA00022679"/>
    </source>
</evidence>
<dbReference type="InterPro" id="IPR000462">
    <property type="entry name" value="CDP-OH_P_trans"/>
</dbReference>
<dbReference type="GO" id="GO:0008654">
    <property type="term" value="P:phospholipid biosynthetic process"/>
    <property type="evidence" value="ECO:0007669"/>
    <property type="project" value="InterPro"/>
</dbReference>
<keyword evidence="3" id="KW-0472">Membrane</keyword>
<name>A0A2C9DBE4_9HYPH</name>
<evidence type="ECO:0000256" key="3">
    <source>
        <dbReference type="SAM" id="Phobius"/>
    </source>
</evidence>
<dbReference type="InterPro" id="IPR043130">
    <property type="entry name" value="CDP-OH_PTrfase_TM_dom"/>
</dbReference>
<feature type="chain" id="PRO_5013016664" evidence="4">
    <location>
        <begin position="30"/>
        <end position="261"/>
    </location>
</feature>
<keyword evidence="1 2" id="KW-0808">Transferase</keyword>
<keyword evidence="6" id="KW-1185">Reference proteome</keyword>
<feature type="transmembrane region" description="Helical" evidence="3">
    <location>
        <begin position="117"/>
        <end position="134"/>
    </location>
</feature>
<dbReference type="Pfam" id="PF01066">
    <property type="entry name" value="CDP-OH_P_transf"/>
    <property type="match status" value="1"/>
</dbReference>
<protein>
    <submittedName>
        <fullName evidence="5">CDP-alcohol phosphatidyltransferase</fullName>
    </submittedName>
</protein>